<dbReference type="InterPro" id="IPR011011">
    <property type="entry name" value="Znf_FYVE_PHD"/>
</dbReference>
<keyword evidence="1 5" id="KW-0479">Metal-binding</keyword>
<dbReference type="SUPFAM" id="SSF55277">
    <property type="entry name" value="GYF domain"/>
    <property type="match status" value="1"/>
</dbReference>
<dbReference type="InterPro" id="IPR000571">
    <property type="entry name" value="Znf_CCCH"/>
</dbReference>
<evidence type="ECO:0000256" key="6">
    <source>
        <dbReference type="SAM" id="MobiDB-lite"/>
    </source>
</evidence>
<dbReference type="SMART" id="SM00719">
    <property type="entry name" value="Plus3"/>
    <property type="match status" value="1"/>
</dbReference>
<dbReference type="Gene3D" id="1.10.245.10">
    <property type="entry name" value="SWIB/MDM2 domain"/>
    <property type="match status" value="1"/>
</dbReference>
<dbReference type="CDD" id="cd15568">
    <property type="entry name" value="PHD5_NSD"/>
    <property type="match status" value="1"/>
</dbReference>
<feature type="region of interest" description="Disordered" evidence="6">
    <location>
        <begin position="694"/>
        <end position="767"/>
    </location>
</feature>
<dbReference type="InterPro" id="IPR058668">
    <property type="entry name" value="NERD_dom"/>
</dbReference>
<evidence type="ECO:0000256" key="1">
    <source>
        <dbReference type="ARBA" id="ARBA00022723"/>
    </source>
</evidence>
<feature type="domain" description="Plus3" evidence="9">
    <location>
        <begin position="498"/>
        <end position="631"/>
    </location>
</feature>
<feature type="domain" description="DM2" evidence="10">
    <location>
        <begin position="356"/>
        <end position="439"/>
    </location>
</feature>
<keyword evidence="2 5" id="KW-0863">Zinc-finger</keyword>
<dbReference type="InterPro" id="IPR036855">
    <property type="entry name" value="Znf_CCCH_sf"/>
</dbReference>
<evidence type="ECO:0000259" key="9">
    <source>
        <dbReference type="PROSITE" id="PS51360"/>
    </source>
</evidence>
<evidence type="ECO:0000259" key="8">
    <source>
        <dbReference type="PROSITE" id="PS50829"/>
    </source>
</evidence>
<keyword evidence="11" id="KW-1185">Reference proteome</keyword>
<evidence type="ECO:0000313" key="11">
    <source>
        <dbReference type="Proteomes" id="UP000827889"/>
    </source>
</evidence>
<dbReference type="PROSITE" id="PS50103">
    <property type="entry name" value="ZF_C3H1"/>
    <property type="match status" value="1"/>
</dbReference>
<organism evidence="11 12">
    <name type="scientific">Rhodamnia argentea</name>
    <dbReference type="NCBI Taxonomy" id="178133"/>
    <lineage>
        <taxon>Eukaryota</taxon>
        <taxon>Viridiplantae</taxon>
        <taxon>Streptophyta</taxon>
        <taxon>Embryophyta</taxon>
        <taxon>Tracheophyta</taxon>
        <taxon>Spermatophyta</taxon>
        <taxon>Magnoliopsida</taxon>
        <taxon>eudicotyledons</taxon>
        <taxon>Gunneridae</taxon>
        <taxon>Pentapetalae</taxon>
        <taxon>rosids</taxon>
        <taxon>malvids</taxon>
        <taxon>Myrtales</taxon>
        <taxon>Myrtaceae</taxon>
        <taxon>Myrtoideae</taxon>
        <taxon>Myrteae</taxon>
        <taxon>Australasian group</taxon>
        <taxon>Rhodamnia</taxon>
    </lineage>
</organism>
<dbReference type="Gene3D" id="3.90.70.200">
    <property type="entry name" value="Plus-3 domain"/>
    <property type="match status" value="1"/>
</dbReference>
<evidence type="ECO:0000259" key="10">
    <source>
        <dbReference type="PROSITE" id="PS51925"/>
    </source>
</evidence>
<dbReference type="SUPFAM" id="SSF57903">
    <property type="entry name" value="FYVE/PHD zinc finger"/>
    <property type="match status" value="1"/>
</dbReference>
<dbReference type="SMART" id="SM00444">
    <property type="entry name" value="GYF"/>
    <property type="match status" value="1"/>
</dbReference>
<dbReference type="SMART" id="SM00249">
    <property type="entry name" value="PHD"/>
    <property type="match status" value="1"/>
</dbReference>
<name>A0A8B8P9Z9_9MYRT</name>
<dbReference type="InterPro" id="IPR004343">
    <property type="entry name" value="Plus-3_dom"/>
</dbReference>
<dbReference type="SUPFAM" id="SSF159042">
    <property type="entry name" value="Plus3-like"/>
    <property type="match status" value="1"/>
</dbReference>
<dbReference type="KEGG" id="rarg:115741176"/>
<dbReference type="RefSeq" id="XP_030530793.1">
    <property type="nucleotide sequence ID" value="XM_030674933.2"/>
</dbReference>
<dbReference type="Pfam" id="PF02201">
    <property type="entry name" value="SWIB"/>
    <property type="match status" value="1"/>
</dbReference>
<dbReference type="PANTHER" id="PTHR46695:SF4">
    <property type="entry name" value="ZINC FINGER CCCH DOMAIN-CONTAINING PROTEIN 44"/>
    <property type="match status" value="1"/>
</dbReference>
<feature type="region of interest" description="Disordered" evidence="6">
    <location>
        <begin position="104"/>
        <end position="128"/>
    </location>
</feature>
<dbReference type="GO" id="GO:0003677">
    <property type="term" value="F:DNA binding"/>
    <property type="evidence" value="ECO:0007669"/>
    <property type="project" value="UniProtKB-KW"/>
</dbReference>
<evidence type="ECO:0000256" key="5">
    <source>
        <dbReference type="PROSITE-ProRule" id="PRU00723"/>
    </source>
</evidence>
<dbReference type="SUPFAM" id="SSF90229">
    <property type="entry name" value="CCCH zinc finger"/>
    <property type="match status" value="1"/>
</dbReference>
<feature type="zinc finger region" description="C3H1-type" evidence="5">
    <location>
        <begin position="1432"/>
        <end position="1457"/>
    </location>
</feature>
<feature type="compositionally biased region" description="Basic and acidic residues" evidence="6">
    <location>
        <begin position="62"/>
        <end position="74"/>
    </location>
</feature>
<dbReference type="CDD" id="cd00072">
    <property type="entry name" value="GYF"/>
    <property type="match status" value="1"/>
</dbReference>
<dbReference type="InterPro" id="IPR036128">
    <property type="entry name" value="Plus3-like_sf"/>
</dbReference>
<dbReference type="CDD" id="cd10567">
    <property type="entry name" value="SWIB-MDM2_like"/>
    <property type="match status" value="1"/>
</dbReference>
<dbReference type="PROSITE" id="PS51360">
    <property type="entry name" value="PLUS3"/>
    <property type="match status" value="1"/>
</dbReference>
<accession>A0A8B8P9Z9</accession>
<feature type="compositionally biased region" description="Polar residues" evidence="6">
    <location>
        <begin position="1242"/>
        <end position="1264"/>
    </location>
</feature>
<reference evidence="12" key="1">
    <citation type="submission" date="2025-08" db="UniProtKB">
        <authorList>
            <consortium name="RefSeq"/>
        </authorList>
    </citation>
    <scope>IDENTIFICATION</scope>
    <source>
        <tissue evidence="12">Leaf</tissue>
    </source>
</reference>
<dbReference type="GO" id="GO:0008270">
    <property type="term" value="F:zinc ion binding"/>
    <property type="evidence" value="ECO:0007669"/>
    <property type="project" value="UniProtKB-KW"/>
</dbReference>
<sequence length="1457" mass="159322">MELLQQQQQLLLREEERKQEILRLFESSTEEQELQGSVRGGCGEDLAAVDQCEEAATTAAPRESDDPRPAELRDAAGAAAAAAVPVPPVSGGAAVKAEVGLAAASGPGRRKRGRPPKNIGEAKVSQQRLVRNKADDEEDVCFICFDGGNLVLCDRRGCPKAYHPACIKREEAFFRSRAKWNCGWHICSTCQRAAHHMCYTCTYSLCKNCTNGADYVCVRGNKGLCGTCLKTIMLIENIRLGNEEKVQVDFDDKSSWEYLFKVYWIYLKEKLSLSTRELIKAKNPWKESDMMSNKRVPSRLVYGNNGQKGFGLDDFNGYGAADCSNRRKTKKLVKVIEEEAQSEHLNLIDGGPSSSSNEGLAWASKELLEFVALMKGGNTSILSPYDVQKLLLEYIRKNNLRDPHQKCQILCDSILFSLFGKAIVGHIEMLKLLESHFLVKDKPRIDGFIQGPIVDAVTSQMNIDLNNHELMVGTDKRRKTRKKIDERVSQAKPDDYAAIDGHNLRLIYLERNMMDKMIDDSEKFHEKVVGSFVRIRISGGDQKQDHHRLVQVVGSSRVEETDDTGGKSASMKLEILNLDKKEAISINEISSQEFSEDECRWLQETMKCGLINQLTVGEIQRKAMALQEVRVTDWLEKEILRLNHLRDRASEKGHSEELREYIEKLQLLSSPEERQRRLNELPEIHVDLSMDPISEAKSDSSLPDGNKDATHSGRKRRASTSPRRGSGDLRETRSRSQKKKLTDMGRESPSQMPEMNGSSRIQAREASVMSSWKAESLSGVASEISPSPLSTGTEQSVNDVEICKTWHYHDPSGKVQGPFNLMQLRKWNESGHFPPNLTIWRTGETVEDSLLLIDALHGQYTKQPLAPPNEMKVSSIDQHNMQEELKSVVTDVSIGEESCIPKESISNSPSEAGKEASPNGGFGSNLSSLISAIDTISSREENAKNVLVGADFPSNDGNASPVRVQSPQQNESHESSHNDGNPSPTPVIEGQANGGCTKDKQVGGDGQSQSSGQNWVTAPPVDGSTNDRDPNPPIVPLDKSLEMPPKNGETGLSGMHIETPKTDAEEMKNQVTESKHSLSSNILVPDSGLSWSKNSSLVGCAPQVNEVSREWNMYSSTPAKLVDEWDSTLASASSLKPAEMGNDHAAPPTSGPIVHPSSSDNVPDTTGWQAIVTEPNDFSSLAEESVSDLLAEVEAMESLNGLPSPTSILKSGPELAEGGKDDCFSPVEVFSPGPTAGKRDALSSTSDLHVPSRSTITDEPQSHPNAGKMSGGRSSVSAEEVEDQKHSDVSVNQWKPGTSSSISGPMHPRANWEAGHTSNTWMAPSVTTQSNYGAFPGNANLGWVGANHGNATLDWDPRHGAVGGNGNANLGAASGTPGILGNQPRYGNSGSRYASPRERAFQGSDLGFNRGRSGWSKQYSGGGGSGGYRQPPKGQRICKFYESGYCKKGASCSYWHP</sequence>
<feature type="region of interest" description="Disordered" evidence="6">
    <location>
        <begin position="54"/>
        <end position="76"/>
    </location>
</feature>
<feature type="compositionally biased region" description="Polar residues" evidence="6">
    <location>
        <begin position="1289"/>
        <end position="1303"/>
    </location>
</feature>
<dbReference type="InterPro" id="IPR001965">
    <property type="entry name" value="Znf_PHD"/>
</dbReference>
<feature type="compositionally biased region" description="Polar residues" evidence="6">
    <location>
        <begin position="1156"/>
        <end position="1167"/>
    </location>
</feature>
<dbReference type="InterPro" id="IPR035445">
    <property type="entry name" value="GYF-like_dom_sf"/>
</dbReference>
<dbReference type="InterPro" id="IPR019835">
    <property type="entry name" value="SWIB_domain"/>
</dbReference>
<dbReference type="Pfam" id="PF02213">
    <property type="entry name" value="GYF"/>
    <property type="match status" value="1"/>
</dbReference>
<dbReference type="SUPFAM" id="SSF47592">
    <property type="entry name" value="SWIB/MDM2 domain"/>
    <property type="match status" value="1"/>
</dbReference>
<feature type="domain" description="C3H1-type" evidence="7">
    <location>
        <begin position="1432"/>
        <end position="1457"/>
    </location>
</feature>
<dbReference type="Pfam" id="PF25980">
    <property type="entry name" value="NERD_plant"/>
    <property type="match status" value="1"/>
</dbReference>
<dbReference type="Pfam" id="PF03126">
    <property type="entry name" value="Plus-3"/>
    <property type="match status" value="1"/>
</dbReference>
<dbReference type="FunFam" id="3.30.40.10:FF:000303">
    <property type="entry name" value="Zinc finger CCCH domain-containing protein 19"/>
    <property type="match status" value="1"/>
</dbReference>
<keyword evidence="4" id="KW-0238">DNA-binding</keyword>
<dbReference type="InterPro" id="IPR003121">
    <property type="entry name" value="SWIB_MDM2_domain"/>
</dbReference>
<feature type="compositionally biased region" description="Basic and acidic residues" evidence="6">
    <location>
        <begin position="725"/>
        <end position="746"/>
    </location>
</feature>
<feature type="compositionally biased region" description="Polar residues" evidence="6">
    <location>
        <begin position="955"/>
        <end position="970"/>
    </location>
</feature>
<feature type="domain" description="GYF" evidence="8">
    <location>
        <begin position="803"/>
        <end position="857"/>
    </location>
</feature>
<feature type="region of interest" description="Disordered" evidence="6">
    <location>
        <begin position="1373"/>
        <end position="1395"/>
    </location>
</feature>
<evidence type="ECO:0000256" key="2">
    <source>
        <dbReference type="ARBA" id="ARBA00022771"/>
    </source>
</evidence>
<evidence type="ECO:0000256" key="4">
    <source>
        <dbReference type="ARBA" id="ARBA00023125"/>
    </source>
</evidence>
<feature type="compositionally biased region" description="Basic and acidic residues" evidence="6">
    <location>
        <begin position="1058"/>
        <end position="1076"/>
    </location>
</feature>
<dbReference type="PROSITE" id="PS50829">
    <property type="entry name" value="GYF"/>
    <property type="match status" value="1"/>
</dbReference>
<dbReference type="SMART" id="SM00151">
    <property type="entry name" value="SWIB"/>
    <property type="match status" value="1"/>
</dbReference>
<evidence type="ECO:0000313" key="12">
    <source>
        <dbReference type="RefSeq" id="XP_030530793.1"/>
    </source>
</evidence>
<feature type="region of interest" description="Disordered" evidence="6">
    <location>
        <begin position="1201"/>
        <end position="1306"/>
    </location>
</feature>
<evidence type="ECO:0000259" key="7">
    <source>
        <dbReference type="PROSITE" id="PS50103"/>
    </source>
</evidence>
<feature type="region of interest" description="Disordered" evidence="6">
    <location>
        <begin position="949"/>
        <end position="1082"/>
    </location>
</feature>
<dbReference type="Gene3D" id="3.30.40.10">
    <property type="entry name" value="Zinc/RING finger domain, C3HC4 (zinc finger)"/>
    <property type="match status" value="1"/>
</dbReference>
<dbReference type="InterPro" id="IPR003169">
    <property type="entry name" value="GYF"/>
</dbReference>
<dbReference type="GeneID" id="115741176"/>
<dbReference type="Gene3D" id="3.30.1490.40">
    <property type="match status" value="1"/>
</dbReference>
<dbReference type="PANTHER" id="PTHR46695">
    <property type="entry name" value="ZINC FINGER CCCH DOMAIN-CONTAINING PROTEIN 44-RELATED"/>
    <property type="match status" value="1"/>
</dbReference>
<feature type="region of interest" description="Disordered" evidence="6">
    <location>
        <begin position="1133"/>
        <end position="1167"/>
    </location>
</feature>
<dbReference type="InterPro" id="IPR013083">
    <property type="entry name" value="Znf_RING/FYVE/PHD"/>
</dbReference>
<feature type="region of interest" description="Disordered" evidence="6">
    <location>
        <begin position="901"/>
        <end position="923"/>
    </location>
</feature>
<proteinExistence type="predicted"/>
<dbReference type="Proteomes" id="UP000827889">
    <property type="component" value="Chromosome 8"/>
</dbReference>
<evidence type="ECO:0000256" key="3">
    <source>
        <dbReference type="ARBA" id="ARBA00022833"/>
    </source>
</evidence>
<gene>
    <name evidence="12" type="primary">LOC115741176</name>
</gene>
<feature type="compositionally biased region" description="Polar residues" evidence="6">
    <location>
        <begin position="748"/>
        <end position="761"/>
    </location>
</feature>
<keyword evidence="3 5" id="KW-0862">Zinc</keyword>
<protein>
    <submittedName>
        <fullName evidence="12">Zinc finger CCCH domain-containing protein 44-like isoform X1</fullName>
    </submittedName>
</protein>
<dbReference type="OrthoDB" id="6415790at2759"/>
<dbReference type="InterPro" id="IPR036885">
    <property type="entry name" value="SWIB_MDM2_dom_sf"/>
</dbReference>
<dbReference type="PROSITE" id="PS51925">
    <property type="entry name" value="SWIB_MDM2"/>
    <property type="match status" value="1"/>
</dbReference>